<evidence type="ECO:0000313" key="7">
    <source>
        <dbReference type="Proteomes" id="UP001081071"/>
    </source>
</evidence>
<dbReference type="PANTHER" id="PTHR31851">
    <property type="entry name" value="FE(2+)/MN(2+) TRANSPORTER PCL1"/>
    <property type="match status" value="1"/>
</dbReference>
<feature type="transmembrane region" description="Helical" evidence="5">
    <location>
        <begin position="295"/>
        <end position="320"/>
    </location>
</feature>
<dbReference type="Pfam" id="PF01988">
    <property type="entry name" value="VIT1"/>
    <property type="match status" value="1"/>
</dbReference>
<evidence type="ECO:0000256" key="5">
    <source>
        <dbReference type="SAM" id="Phobius"/>
    </source>
</evidence>
<feature type="transmembrane region" description="Helical" evidence="5">
    <location>
        <begin position="140"/>
        <end position="161"/>
    </location>
</feature>
<keyword evidence="3 5" id="KW-1133">Transmembrane helix</keyword>
<comment type="caution">
    <text evidence="6">The sequence shown here is derived from an EMBL/GenBank/DDBJ whole genome shotgun (WGS) entry which is preliminary data.</text>
</comment>
<dbReference type="EMBL" id="JAPWIJ010000005">
    <property type="protein sequence ID" value="MCZ4519604.1"/>
    <property type="molecule type" value="Genomic_DNA"/>
</dbReference>
<evidence type="ECO:0000313" key="6">
    <source>
        <dbReference type="EMBL" id="MCZ4519604.1"/>
    </source>
</evidence>
<dbReference type="InterPro" id="IPR008217">
    <property type="entry name" value="Ccc1_fam"/>
</dbReference>
<keyword evidence="2 5" id="KW-0812">Transmembrane</keyword>
<accession>A0ABT4MFW8</accession>
<dbReference type="SUPFAM" id="SSF47240">
    <property type="entry name" value="Ferritin-like"/>
    <property type="match status" value="1"/>
</dbReference>
<reference evidence="6" key="1">
    <citation type="submission" date="2022-12" db="EMBL/GenBank/DDBJ databases">
        <authorList>
            <person name="Krivoruchko A.V."/>
            <person name="Elkin A."/>
        </authorList>
    </citation>
    <scope>NUCLEOTIDE SEQUENCE</scope>
    <source>
        <strain evidence="6">IEGM 1391</strain>
    </source>
</reference>
<comment type="subcellular location">
    <subcellularLocation>
        <location evidence="1">Endomembrane system</location>
        <topology evidence="1">Multi-pass membrane protein</topology>
    </subcellularLocation>
</comment>
<evidence type="ECO:0000256" key="2">
    <source>
        <dbReference type="ARBA" id="ARBA00022692"/>
    </source>
</evidence>
<feature type="transmembrane region" description="Helical" evidence="5">
    <location>
        <begin position="332"/>
        <end position="351"/>
    </location>
</feature>
<dbReference type="CDD" id="cd02433">
    <property type="entry name" value="Nodulin-21_like_2"/>
    <property type="match status" value="1"/>
</dbReference>
<feature type="transmembrane region" description="Helical" evidence="5">
    <location>
        <begin position="167"/>
        <end position="186"/>
    </location>
</feature>
<dbReference type="CDD" id="cd01044">
    <property type="entry name" value="Ferritin_CCC1_N"/>
    <property type="match status" value="1"/>
</dbReference>
<organism evidence="6 7">
    <name type="scientific">Rhodococcus ruber</name>
    <dbReference type="NCBI Taxonomy" id="1830"/>
    <lineage>
        <taxon>Bacteria</taxon>
        <taxon>Bacillati</taxon>
        <taxon>Actinomycetota</taxon>
        <taxon>Actinomycetes</taxon>
        <taxon>Mycobacteriales</taxon>
        <taxon>Nocardiaceae</taxon>
        <taxon>Rhodococcus</taxon>
    </lineage>
</organism>
<evidence type="ECO:0000256" key="4">
    <source>
        <dbReference type="ARBA" id="ARBA00023136"/>
    </source>
</evidence>
<name>A0ABT4MFW8_9NOCA</name>
<proteinExistence type="predicted"/>
<keyword evidence="4 5" id="KW-0472">Membrane</keyword>
<evidence type="ECO:0000256" key="3">
    <source>
        <dbReference type="ARBA" id="ARBA00022989"/>
    </source>
</evidence>
<keyword evidence="7" id="KW-1185">Reference proteome</keyword>
<dbReference type="InterPro" id="IPR009078">
    <property type="entry name" value="Ferritin-like_SF"/>
</dbReference>
<sequence>MNDGPSSRDVKRWRQYLADERAEAAVYRDLAGRRTGEEREILLELADAEGRHEQHWRNLLGERVGMPLKGDIRTRILGVLARRFGSVFVLALAQRAETRSPYATDADATEAMTADEQIHAEVIRALAARGRNRLSGTFRAAVFGANDGLVSNLALVLGISGSGVSNHIVLVTGLAGLLAGALSMGAGEYVSVRSQRELLEASSPDSAARDAVQHLDVDVNELALVYRARGMTHEEADAKASEVLRLLPTDDEMAPDVDEHESIGTGLGAAGASFCFFASGAVIPVLPYLFGLEGFVALIVAAVLVGIALICTGLVVGLLSGGPPVKRALRQLAIGYGAAGATYLLGLAFGGGV</sequence>
<protein>
    <submittedName>
        <fullName evidence="6">VIT1/CCC1 transporter family protein</fullName>
    </submittedName>
</protein>
<dbReference type="RefSeq" id="WP_269605085.1">
    <property type="nucleotide sequence ID" value="NZ_JAPWIJ010000005.1"/>
</dbReference>
<evidence type="ECO:0000256" key="1">
    <source>
        <dbReference type="ARBA" id="ARBA00004127"/>
    </source>
</evidence>
<gene>
    <name evidence="6" type="ORF">O4220_13880</name>
</gene>
<feature type="transmembrane region" description="Helical" evidence="5">
    <location>
        <begin position="267"/>
        <end position="289"/>
    </location>
</feature>
<dbReference type="InterPro" id="IPR039376">
    <property type="entry name" value="Ferritin_CCC1_N"/>
</dbReference>
<dbReference type="Proteomes" id="UP001081071">
    <property type="component" value="Unassembled WGS sequence"/>
</dbReference>